<reference evidence="1" key="1">
    <citation type="submission" date="2024-06" db="UniProtKB">
        <authorList>
            <consortium name="Ensembl"/>
        </authorList>
    </citation>
    <scope>IDENTIFICATION</scope>
</reference>
<evidence type="ECO:0000313" key="1">
    <source>
        <dbReference type="Ensembl" id="ENSMPUP00000010526.1"/>
    </source>
</evidence>
<dbReference type="HOGENOM" id="CLU_2580061_0_0_1"/>
<dbReference type="InParanoid" id="M3YGR9"/>
<dbReference type="AlphaFoldDB" id="M3YGR9"/>
<dbReference type="EMBL" id="AEYP01063668">
    <property type="status" value="NOT_ANNOTATED_CDS"/>
    <property type="molecule type" value="Genomic_DNA"/>
</dbReference>
<organism evidence="1">
    <name type="scientific">Mustela putorius furo</name>
    <name type="common">European domestic ferret</name>
    <name type="synonym">Mustela furo</name>
    <dbReference type="NCBI Taxonomy" id="9669"/>
    <lineage>
        <taxon>Eukaryota</taxon>
        <taxon>Metazoa</taxon>
        <taxon>Chordata</taxon>
        <taxon>Craniata</taxon>
        <taxon>Vertebrata</taxon>
        <taxon>Euteleostomi</taxon>
        <taxon>Mammalia</taxon>
        <taxon>Eutheria</taxon>
        <taxon>Laurasiatheria</taxon>
        <taxon>Carnivora</taxon>
        <taxon>Caniformia</taxon>
        <taxon>Musteloidea</taxon>
        <taxon>Mustelidae</taxon>
        <taxon>Mustelinae</taxon>
        <taxon>Mustela</taxon>
    </lineage>
</organism>
<sequence length="81" mass="9150">LYPLTFPSCRGERLGTLVSSFFQIPCPIQLKILLTLTSEYVQNLASFYTCTQDGNLCLSYNHLLLGQSICICFIKYANNCM</sequence>
<name>M3YGR9_MUSPF</name>
<protein>
    <submittedName>
        <fullName evidence="1">Uncharacterized protein</fullName>
    </submittedName>
</protein>
<dbReference type="Ensembl" id="ENSMPUT00000010696.1">
    <property type="protein sequence ID" value="ENSMPUP00000010526.1"/>
    <property type="gene ID" value="ENSMPUG00000010605.1"/>
</dbReference>
<accession>M3YGR9</accession>
<proteinExistence type="predicted"/>